<reference evidence="2 3" key="1">
    <citation type="journal article" date="2012" name="J. Bacteriol.">
        <title>Genome sequence of the cycloprodigiosin-producing bacterial strain Pseudoalteromonas rubra ATCC 29570(T).</title>
        <authorList>
            <person name="Xie B.B."/>
            <person name="Shu Y.L."/>
            <person name="Qin Q.L."/>
            <person name="Rong J.C."/>
            <person name="Zhang X.Y."/>
            <person name="Chen X.L."/>
            <person name="Zhou B.C."/>
            <person name="Zhang Y.Z."/>
        </authorList>
    </citation>
    <scope>NUCLEOTIDE SEQUENCE [LARGE SCALE GENOMIC DNA]</scope>
    <source>
        <strain evidence="2 3">DSM 6842</strain>
    </source>
</reference>
<keyword evidence="1" id="KW-0812">Transmembrane</keyword>
<sequence length="114" mass="12592">MHCAFTSDNFCSNVESLKFLTSGGYDQMFTITMIFFIGSLLAFEYLDKVSVRKAVLYSVLIGSTQDIVFLPLAMLPVYAFGISFQSNFMMIGPALLVCLPFIMLKALSKSAAKC</sequence>
<keyword evidence="1" id="KW-0472">Membrane</keyword>
<keyword evidence="1" id="KW-1133">Transmembrane helix</keyword>
<feature type="transmembrane region" description="Helical" evidence="1">
    <location>
        <begin position="88"/>
        <end position="107"/>
    </location>
</feature>
<dbReference type="EMBL" id="AHCD03000043">
    <property type="protein sequence ID" value="KAF7783543.1"/>
    <property type="molecule type" value="Genomic_DNA"/>
</dbReference>
<name>A0A8T0C4E2_9GAMM</name>
<comment type="caution">
    <text evidence="2">The sequence shown here is derived from an EMBL/GenBank/DDBJ whole genome shotgun (WGS) entry which is preliminary data.</text>
</comment>
<organism evidence="2 3">
    <name type="scientific">Pseudoalteromonas rubra</name>
    <dbReference type="NCBI Taxonomy" id="43658"/>
    <lineage>
        <taxon>Bacteria</taxon>
        <taxon>Pseudomonadati</taxon>
        <taxon>Pseudomonadota</taxon>
        <taxon>Gammaproteobacteria</taxon>
        <taxon>Alteromonadales</taxon>
        <taxon>Pseudoalteromonadaceae</taxon>
        <taxon>Pseudoalteromonas</taxon>
    </lineage>
</organism>
<gene>
    <name evidence="2" type="ORF">PRUB_a3337</name>
</gene>
<evidence type="ECO:0000313" key="3">
    <source>
        <dbReference type="Proteomes" id="UP000016480"/>
    </source>
</evidence>
<proteinExistence type="predicted"/>
<dbReference type="AlphaFoldDB" id="A0A8T0C4E2"/>
<feature type="transmembrane region" description="Helical" evidence="1">
    <location>
        <begin position="55"/>
        <end position="82"/>
    </location>
</feature>
<protein>
    <submittedName>
        <fullName evidence="2">Uncharacterized protein</fullName>
    </submittedName>
</protein>
<evidence type="ECO:0000256" key="1">
    <source>
        <dbReference type="SAM" id="Phobius"/>
    </source>
</evidence>
<feature type="transmembrane region" description="Helical" evidence="1">
    <location>
        <begin position="25"/>
        <end position="43"/>
    </location>
</feature>
<evidence type="ECO:0000313" key="2">
    <source>
        <dbReference type="EMBL" id="KAF7783543.1"/>
    </source>
</evidence>
<accession>A0A8T0C4E2</accession>
<dbReference type="Proteomes" id="UP000016480">
    <property type="component" value="Unassembled WGS sequence"/>
</dbReference>